<dbReference type="RefSeq" id="WP_133341228.1">
    <property type="nucleotide sequence ID" value="NZ_SMZO01000003.1"/>
</dbReference>
<evidence type="ECO:0000313" key="3">
    <source>
        <dbReference type="EMBL" id="TDL91074.1"/>
    </source>
</evidence>
<evidence type="ECO:0000256" key="2">
    <source>
        <dbReference type="SAM" id="SignalP"/>
    </source>
</evidence>
<keyword evidence="1" id="KW-0812">Transmembrane</keyword>
<protein>
    <submittedName>
        <fullName evidence="3">VPLPA-CTERM sorting domain-containing protein</fullName>
    </submittedName>
</protein>
<keyword evidence="1" id="KW-0472">Membrane</keyword>
<dbReference type="AlphaFoldDB" id="A0A4R6B421"/>
<organism evidence="3 4">
    <name type="scientific">Meridianimarinicoccus aquatilis</name>
    <dbReference type="NCBI Taxonomy" id="2552766"/>
    <lineage>
        <taxon>Bacteria</taxon>
        <taxon>Pseudomonadati</taxon>
        <taxon>Pseudomonadota</taxon>
        <taxon>Alphaproteobacteria</taxon>
        <taxon>Rhodobacterales</taxon>
        <taxon>Paracoccaceae</taxon>
        <taxon>Meridianimarinicoccus</taxon>
    </lineage>
</organism>
<gene>
    <name evidence="3" type="ORF">E2L05_02015</name>
</gene>
<feature type="signal peptide" evidence="2">
    <location>
        <begin position="1"/>
        <end position="24"/>
    </location>
</feature>
<proteinExistence type="predicted"/>
<dbReference type="NCBIfam" id="TIGR03370">
    <property type="entry name" value="VPLPA-CTERM"/>
    <property type="match status" value="1"/>
</dbReference>
<accession>A0A4R6B421</accession>
<dbReference type="OrthoDB" id="7844829at2"/>
<keyword evidence="4" id="KW-1185">Reference proteome</keyword>
<evidence type="ECO:0000313" key="4">
    <source>
        <dbReference type="Proteomes" id="UP000294562"/>
    </source>
</evidence>
<evidence type="ECO:0000256" key="1">
    <source>
        <dbReference type="SAM" id="Phobius"/>
    </source>
</evidence>
<dbReference type="Proteomes" id="UP000294562">
    <property type="component" value="Unassembled WGS sequence"/>
</dbReference>
<reference evidence="3 4" key="1">
    <citation type="submission" date="2019-03" db="EMBL/GenBank/DDBJ databases">
        <title>Rhodobacteraceae bacterium SM1902, a new member of the family Rhodobacteraceae isolated from Yantai.</title>
        <authorList>
            <person name="Sun Y."/>
        </authorList>
    </citation>
    <scope>NUCLEOTIDE SEQUENCE [LARGE SCALE GENOMIC DNA]</scope>
    <source>
        <strain evidence="3 4">SM1902</strain>
    </source>
</reference>
<dbReference type="EMBL" id="SMZO01000003">
    <property type="protein sequence ID" value="TDL91074.1"/>
    <property type="molecule type" value="Genomic_DNA"/>
</dbReference>
<sequence length="262" mass="27390">MKKFRNCAAIIALSFGVVPLAGHAATYDVLQQRATLADDGTETKSVAGQINTANPTTQSVVNTSAGSFHLKKREAGTTDAYEDFIAFCVEVTQSITTSTGSAVTYTENNSLFSNDRRGLMATLLGTAFDPAGDAQHHAATQLAIWKLGYGDISTSAGDAFDITANSFENMPGSTFLGFQSGLTNTFEDNSAGVFALAQGWLSKLDGAGLDDWTLLSANRVTFLENSGSQNLVTYTAPVPVPAAGLLLVGALGGLGFVRRKAA</sequence>
<feature type="chain" id="PRO_5020472929" evidence="2">
    <location>
        <begin position="25"/>
        <end position="262"/>
    </location>
</feature>
<comment type="caution">
    <text evidence="3">The sequence shown here is derived from an EMBL/GenBank/DDBJ whole genome shotgun (WGS) entry which is preliminary data.</text>
</comment>
<keyword evidence="2" id="KW-0732">Signal</keyword>
<feature type="transmembrane region" description="Helical" evidence="1">
    <location>
        <begin position="238"/>
        <end position="257"/>
    </location>
</feature>
<name>A0A4R6B421_9RHOB</name>
<keyword evidence="1" id="KW-1133">Transmembrane helix</keyword>
<dbReference type="InterPro" id="IPR022472">
    <property type="entry name" value="VPLPA-CTERM"/>
</dbReference>